<keyword evidence="3" id="KW-1185">Reference proteome</keyword>
<dbReference type="AlphaFoldDB" id="A0A9D4IME6"/>
<dbReference type="Proteomes" id="UP000828390">
    <property type="component" value="Unassembled WGS sequence"/>
</dbReference>
<proteinExistence type="predicted"/>
<sequence>MDSLIQSLGSRFSESNMPASMLYQLHPNNIQKFDRSDYKDTVRTNDEFYQNDNFEQNAMSWYDMNKKESIEQNESDFVNLVIKTDLFPAVCEAMIILLTLSATTCTVKGSFSTLRRVKTWLRSTMSDERLSGVCMMSVHRDPSTPTRICS</sequence>
<evidence type="ECO:0000259" key="1">
    <source>
        <dbReference type="Pfam" id="PF05699"/>
    </source>
</evidence>
<protein>
    <recommendedName>
        <fullName evidence="1">HAT C-terminal dimerisation domain-containing protein</fullName>
    </recommendedName>
</protein>
<comment type="caution">
    <text evidence="2">The sequence shown here is derived from an EMBL/GenBank/DDBJ whole genome shotgun (WGS) entry which is preliminary data.</text>
</comment>
<organism evidence="2 3">
    <name type="scientific">Dreissena polymorpha</name>
    <name type="common">Zebra mussel</name>
    <name type="synonym">Mytilus polymorpha</name>
    <dbReference type="NCBI Taxonomy" id="45954"/>
    <lineage>
        <taxon>Eukaryota</taxon>
        <taxon>Metazoa</taxon>
        <taxon>Spiralia</taxon>
        <taxon>Lophotrochozoa</taxon>
        <taxon>Mollusca</taxon>
        <taxon>Bivalvia</taxon>
        <taxon>Autobranchia</taxon>
        <taxon>Heteroconchia</taxon>
        <taxon>Euheterodonta</taxon>
        <taxon>Imparidentia</taxon>
        <taxon>Neoheterodontei</taxon>
        <taxon>Myida</taxon>
        <taxon>Dreissenoidea</taxon>
        <taxon>Dreissenidae</taxon>
        <taxon>Dreissena</taxon>
    </lineage>
</organism>
<dbReference type="InterPro" id="IPR052958">
    <property type="entry name" value="IFN-induced_PKR_regulator"/>
</dbReference>
<evidence type="ECO:0000313" key="3">
    <source>
        <dbReference type="Proteomes" id="UP000828390"/>
    </source>
</evidence>
<dbReference type="InterPro" id="IPR008906">
    <property type="entry name" value="HATC_C_dom"/>
</dbReference>
<dbReference type="Pfam" id="PF05699">
    <property type="entry name" value="Dimer_Tnp_hAT"/>
    <property type="match status" value="1"/>
</dbReference>
<dbReference type="PANTHER" id="PTHR46289">
    <property type="entry name" value="52 KDA REPRESSOR OF THE INHIBITOR OF THE PROTEIN KINASE-LIKE PROTEIN-RELATED"/>
    <property type="match status" value="1"/>
</dbReference>
<dbReference type="GO" id="GO:0046983">
    <property type="term" value="F:protein dimerization activity"/>
    <property type="evidence" value="ECO:0007669"/>
    <property type="project" value="InterPro"/>
</dbReference>
<feature type="domain" description="HAT C-terminal dimerisation" evidence="1">
    <location>
        <begin position="83"/>
        <end position="140"/>
    </location>
</feature>
<dbReference type="EMBL" id="JAIWYP010000008">
    <property type="protein sequence ID" value="KAH3779780.1"/>
    <property type="molecule type" value="Genomic_DNA"/>
</dbReference>
<reference evidence="2" key="1">
    <citation type="journal article" date="2019" name="bioRxiv">
        <title>The Genome of the Zebra Mussel, Dreissena polymorpha: A Resource for Invasive Species Research.</title>
        <authorList>
            <person name="McCartney M.A."/>
            <person name="Auch B."/>
            <person name="Kono T."/>
            <person name="Mallez S."/>
            <person name="Zhang Y."/>
            <person name="Obille A."/>
            <person name="Becker A."/>
            <person name="Abrahante J.E."/>
            <person name="Garbe J."/>
            <person name="Badalamenti J.P."/>
            <person name="Herman A."/>
            <person name="Mangelson H."/>
            <person name="Liachko I."/>
            <person name="Sullivan S."/>
            <person name="Sone E.D."/>
            <person name="Koren S."/>
            <person name="Silverstein K.A.T."/>
            <person name="Beckman K.B."/>
            <person name="Gohl D.M."/>
        </authorList>
    </citation>
    <scope>NUCLEOTIDE SEQUENCE</scope>
    <source>
        <strain evidence="2">Duluth1</strain>
        <tissue evidence="2">Whole animal</tissue>
    </source>
</reference>
<reference evidence="2" key="2">
    <citation type="submission" date="2020-11" db="EMBL/GenBank/DDBJ databases">
        <authorList>
            <person name="McCartney M.A."/>
            <person name="Auch B."/>
            <person name="Kono T."/>
            <person name="Mallez S."/>
            <person name="Becker A."/>
            <person name="Gohl D.M."/>
            <person name="Silverstein K.A.T."/>
            <person name="Koren S."/>
            <person name="Bechman K.B."/>
            <person name="Herman A."/>
            <person name="Abrahante J.E."/>
            <person name="Garbe J."/>
        </authorList>
    </citation>
    <scope>NUCLEOTIDE SEQUENCE</scope>
    <source>
        <strain evidence="2">Duluth1</strain>
        <tissue evidence="2">Whole animal</tissue>
    </source>
</reference>
<accession>A0A9D4IME6</accession>
<name>A0A9D4IME6_DREPO</name>
<gene>
    <name evidence="2" type="ORF">DPMN_157586</name>
</gene>
<evidence type="ECO:0000313" key="2">
    <source>
        <dbReference type="EMBL" id="KAH3779780.1"/>
    </source>
</evidence>
<dbReference type="PANTHER" id="PTHR46289:SF17">
    <property type="entry name" value="HAT C-TERMINAL DIMERISATION DOMAIN-CONTAINING PROTEIN"/>
    <property type="match status" value="1"/>
</dbReference>